<dbReference type="PANTHER" id="PTHR33248">
    <property type="entry name" value="ZINC ION-BINDING PROTEIN"/>
    <property type="match status" value="1"/>
</dbReference>
<gene>
    <name evidence="2" type="ORF">LSALG_LOCUS20975</name>
</gene>
<keyword evidence="1" id="KW-1133">Transmembrane helix</keyword>
<feature type="transmembrane region" description="Helical" evidence="1">
    <location>
        <begin position="110"/>
        <end position="126"/>
    </location>
</feature>
<organism evidence="2 3">
    <name type="scientific">Lactuca saligna</name>
    <name type="common">Willowleaf lettuce</name>
    <dbReference type="NCBI Taxonomy" id="75948"/>
    <lineage>
        <taxon>Eukaryota</taxon>
        <taxon>Viridiplantae</taxon>
        <taxon>Streptophyta</taxon>
        <taxon>Embryophyta</taxon>
        <taxon>Tracheophyta</taxon>
        <taxon>Spermatophyta</taxon>
        <taxon>Magnoliopsida</taxon>
        <taxon>eudicotyledons</taxon>
        <taxon>Gunneridae</taxon>
        <taxon>Pentapetalae</taxon>
        <taxon>asterids</taxon>
        <taxon>campanulids</taxon>
        <taxon>Asterales</taxon>
        <taxon>Asteraceae</taxon>
        <taxon>Cichorioideae</taxon>
        <taxon>Cichorieae</taxon>
        <taxon>Lactucinae</taxon>
        <taxon>Lactuca</taxon>
    </lineage>
</organism>
<accession>A0AA35YWE7</accession>
<proteinExistence type="predicted"/>
<protein>
    <submittedName>
        <fullName evidence="2">Uncharacterized protein</fullName>
    </submittedName>
</protein>
<dbReference type="Proteomes" id="UP001177003">
    <property type="component" value="Chromosome 4"/>
</dbReference>
<dbReference type="AlphaFoldDB" id="A0AA35YWE7"/>
<evidence type="ECO:0000256" key="1">
    <source>
        <dbReference type="SAM" id="Phobius"/>
    </source>
</evidence>
<evidence type="ECO:0000313" key="3">
    <source>
        <dbReference type="Proteomes" id="UP001177003"/>
    </source>
</evidence>
<keyword evidence="1" id="KW-0472">Membrane</keyword>
<dbReference type="EMBL" id="OX465080">
    <property type="protein sequence ID" value="CAI9281268.1"/>
    <property type="molecule type" value="Genomic_DNA"/>
</dbReference>
<reference evidence="2" key="1">
    <citation type="submission" date="2023-04" db="EMBL/GenBank/DDBJ databases">
        <authorList>
            <person name="Vijverberg K."/>
            <person name="Xiong W."/>
            <person name="Schranz E."/>
        </authorList>
    </citation>
    <scope>NUCLEOTIDE SEQUENCE</scope>
</reference>
<keyword evidence="3" id="KW-1185">Reference proteome</keyword>
<sequence>MMASSYSFTSTLDRSSKKSTINNTKACDCGSHTRIVASTTSKNPRRHFMGKCKYWKWLDVEPAQIPVTNVVEGMKVDLVALKTELEKVKEGMEQINKAKYSDANAMKDKLYKFFIGFLFLIVMYMMK</sequence>
<keyword evidence="1" id="KW-0812">Transmembrane</keyword>
<name>A0AA35YWE7_LACSI</name>
<evidence type="ECO:0000313" key="2">
    <source>
        <dbReference type="EMBL" id="CAI9281268.1"/>
    </source>
</evidence>